<protein>
    <recommendedName>
        <fullName evidence="2">VWFA domain-containing protein</fullName>
    </recommendedName>
</protein>
<feature type="domain" description="VWFA" evidence="2">
    <location>
        <begin position="46"/>
        <end position="233"/>
    </location>
</feature>
<keyword evidence="4" id="KW-1185">Reference proteome</keyword>
<dbReference type="Proteomes" id="UP001159427">
    <property type="component" value="Unassembled WGS sequence"/>
</dbReference>
<organism evidence="3 4">
    <name type="scientific">Porites evermanni</name>
    <dbReference type="NCBI Taxonomy" id="104178"/>
    <lineage>
        <taxon>Eukaryota</taxon>
        <taxon>Metazoa</taxon>
        <taxon>Cnidaria</taxon>
        <taxon>Anthozoa</taxon>
        <taxon>Hexacorallia</taxon>
        <taxon>Scleractinia</taxon>
        <taxon>Fungiina</taxon>
        <taxon>Poritidae</taxon>
        <taxon>Porites</taxon>
    </lineage>
</organism>
<dbReference type="PROSITE" id="PS50234">
    <property type="entry name" value="VWFA"/>
    <property type="match status" value="1"/>
</dbReference>
<accession>A0ABN8LTD4</accession>
<keyword evidence="1" id="KW-0732">Signal</keyword>
<gene>
    <name evidence="3" type="ORF">PEVE_00044393</name>
</gene>
<dbReference type="InterPro" id="IPR050525">
    <property type="entry name" value="ECM_Assembly_Org"/>
</dbReference>
<comment type="caution">
    <text evidence="3">The sequence shown here is derived from an EMBL/GenBank/DDBJ whole genome shotgun (WGS) entry which is preliminary data.</text>
</comment>
<evidence type="ECO:0000313" key="4">
    <source>
        <dbReference type="Proteomes" id="UP001159427"/>
    </source>
</evidence>
<dbReference type="PANTHER" id="PTHR24020">
    <property type="entry name" value="COLLAGEN ALPHA"/>
    <property type="match status" value="1"/>
</dbReference>
<dbReference type="InterPro" id="IPR036465">
    <property type="entry name" value="vWFA_dom_sf"/>
</dbReference>
<proteinExistence type="predicted"/>
<dbReference type="InterPro" id="IPR002035">
    <property type="entry name" value="VWF_A"/>
</dbReference>
<dbReference type="CDD" id="cd01450">
    <property type="entry name" value="vWFA_subfamily_ECM"/>
    <property type="match status" value="1"/>
</dbReference>
<evidence type="ECO:0000256" key="1">
    <source>
        <dbReference type="SAM" id="SignalP"/>
    </source>
</evidence>
<evidence type="ECO:0000259" key="2">
    <source>
        <dbReference type="PROSITE" id="PS50234"/>
    </source>
</evidence>
<name>A0ABN8LTD4_9CNID</name>
<sequence>MRIALAIEIFLLAICPFSVAKNNLEQAKHEFTNLRGDLAGPKRTSDILFLLDTSGSLSSSDFNVEKKFVTNFLNMITVSIEAARVEVIPFGDKASRYIDGVSSPSSVKHKCHLNDRLKNMSQSINGWLTNTKDAFKLAYDVCLGALSAYKRPYSFDMRTVVILITDGYATVPFNDPNPVSDARRLYESGKVEVFAIGVGYVGVSYIRSLVKDPAKQAFHLQNFNQLQELSLVLKGDPSPSGSSYQPAHSQNCYYTCDLKATCVCDALFGTHRCWCLEGYVGSGHTGKCRKIEDKKTK</sequence>
<reference evidence="3 4" key="1">
    <citation type="submission" date="2022-05" db="EMBL/GenBank/DDBJ databases">
        <authorList>
            <consortium name="Genoscope - CEA"/>
            <person name="William W."/>
        </authorList>
    </citation>
    <scope>NUCLEOTIDE SEQUENCE [LARGE SCALE GENOMIC DNA]</scope>
</reference>
<dbReference type="Pfam" id="PF00092">
    <property type="entry name" value="VWA"/>
    <property type="match status" value="1"/>
</dbReference>
<evidence type="ECO:0000313" key="3">
    <source>
        <dbReference type="EMBL" id="CAH3018725.1"/>
    </source>
</evidence>
<feature type="chain" id="PRO_5046734390" description="VWFA domain-containing protein" evidence="1">
    <location>
        <begin position="21"/>
        <end position="297"/>
    </location>
</feature>
<dbReference type="Gene3D" id="3.40.50.410">
    <property type="entry name" value="von Willebrand factor, type A domain"/>
    <property type="match status" value="1"/>
</dbReference>
<dbReference type="SUPFAM" id="SSF53300">
    <property type="entry name" value="vWA-like"/>
    <property type="match status" value="1"/>
</dbReference>
<dbReference type="EMBL" id="CALNXI010000094">
    <property type="protein sequence ID" value="CAH3018725.1"/>
    <property type="molecule type" value="Genomic_DNA"/>
</dbReference>
<feature type="signal peptide" evidence="1">
    <location>
        <begin position="1"/>
        <end position="20"/>
    </location>
</feature>
<dbReference type="PANTHER" id="PTHR24020:SF20">
    <property type="entry name" value="PH DOMAIN-CONTAINING PROTEIN"/>
    <property type="match status" value="1"/>
</dbReference>
<dbReference type="PRINTS" id="PR00453">
    <property type="entry name" value="VWFADOMAIN"/>
</dbReference>
<dbReference type="SMART" id="SM00327">
    <property type="entry name" value="VWA"/>
    <property type="match status" value="1"/>
</dbReference>